<evidence type="ECO:0000256" key="1">
    <source>
        <dbReference type="SAM" id="MobiDB-lite"/>
    </source>
</evidence>
<dbReference type="PROSITE" id="PS51999">
    <property type="entry name" value="ZF_GRF"/>
    <property type="match status" value="1"/>
</dbReference>
<keyword evidence="3" id="KW-1185">Reference proteome</keyword>
<feature type="region of interest" description="Disordered" evidence="1">
    <location>
        <begin position="135"/>
        <end position="194"/>
    </location>
</feature>
<protein>
    <submittedName>
        <fullName evidence="2">Uncharacterized protein</fullName>
    </submittedName>
</protein>
<dbReference type="Proteomes" id="UP001152795">
    <property type="component" value="Unassembled WGS sequence"/>
</dbReference>
<evidence type="ECO:0000313" key="3">
    <source>
        <dbReference type="Proteomes" id="UP001152795"/>
    </source>
</evidence>
<comment type="caution">
    <text evidence="2">The sequence shown here is derived from an EMBL/GenBank/DDBJ whole genome shotgun (WGS) entry which is preliminary data.</text>
</comment>
<dbReference type="EMBL" id="CACRXK020001682">
    <property type="protein sequence ID" value="CAB3990569.1"/>
    <property type="molecule type" value="Genomic_DNA"/>
</dbReference>
<dbReference type="AlphaFoldDB" id="A0A6S7GLH9"/>
<reference evidence="2" key="1">
    <citation type="submission" date="2020-04" db="EMBL/GenBank/DDBJ databases">
        <authorList>
            <person name="Alioto T."/>
            <person name="Alioto T."/>
            <person name="Gomez Garrido J."/>
        </authorList>
    </citation>
    <scope>NUCLEOTIDE SEQUENCE</scope>
    <source>
        <strain evidence="2">A484AB</strain>
    </source>
</reference>
<name>A0A6S7GLH9_PARCT</name>
<gene>
    <name evidence="2" type="ORF">PACLA_8A078990</name>
</gene>
<evidence type="ECO:0000313" key="2">
    <source>
        <dbReference type="EMBL" id="CAB3990569.1"/>
    </source>
</evidence>
<dbReference type="InterPro" id="IPR010666">
    <property type="entry name" value="Znf_GRF"/>
</dbReference>
<proteinExistence type="predicted"/>
<feature type="compositionally biased region" description="Acidic residues" evidence="1">
    <location>
        <begin position="181"/>
        <end position="194"/>
    </location>
</feature>
<feature type="compositionally biased region" description="Acidic residues" evidence="1">
    <location>
        <begin position="162"/>
        <end position="173"/>
    </location>
</feature>
<dbReference type="OrthoDB" id="498125at2759"/>
<sequence length="317" mass="36046">MDMYSSAKGQVQDNREYQDFLKMFTGKAKTRETVTGNANFDMNQTSFTLLGFYTFSIANLTRRREHAMPKGSPHESYGTFPDLYTASLLISNSHKRMNSYSMRPKKYWGKLSCHKAVCSYMQILLDTFADETNDGYGHGHTGEDLMPTDVETPTEDVQTLAEDVEAPAEDDEAPSEHDEPSSEDDEAPAEEDDHENVIQISSKALLDSHSLVDVCLRHVCSFWFCGQKPSCGFLCTENEGYVYQMALAAWRAIDLKQPICESHHKPAKFRVVKDIQKESYGRPYFTCAERENPCSLWMWADEKQVEKQTVITDNCVS</sequence>
<dbReference type="GO" id="GO:0008270">
    <property type="term" value="F:zinc ion binding"/>
    <property type="evidence" value="ECO:0007669"/>
    <property type="project" value="InterPro"/>
</dbReference>
<accession>A0A6S7GLH9</accession>
<organism evidence="2 3">
    <name type="scientific">Paramuricea clavata</name>
    <name type="common">Red gorgonian</name>
    <name type="synonym">Violescent sea-whip</name>
    <dbReference type="NCBI Taxonomy" id="317549"/>
    <lineage>
        <taxon>Eukaryota</taxon>
        <taxon>Metazoa</taxon>
        <taxon>Cnidaria</taxon>
        <taxon>Anthozoa</taxon>
        <taxon>Octocorallia</taxon>
        <taxon>Malacalcyonacea</taxon>
        <taxon>Plexauridae</taxon>
        <taxon>Paramuricea</taxon>
    </lineage>
</organism>